<evidence type="ECO:0000259" key="5">
    <source>
        <dbReference type="PROSITE" id="PS50977"/>
    </source>
</evidence>
<dbReference type="InterPro" id="IPR001647">
    <property type="entry name" value="HTH_TetR"/>
</dbReference>
<dbReference type="InterPro" id="IPR050109">
    <property type="entry name" value="HTH-type_TetR-like_transc_reg"/>
</dbReference>
<dbReference type="PANTHER" id="PTHR30055">
    <property type="entry name" value="HTH-TYPE TRANSCRIPTIONAL REGULATOR RUTR"/>
    <property type="match status" value="1"/>
</dbReference>
<keyword evidence="3" id="KW-0804">Transcription</keyword>
<reference evidence="6 7" key="1">
    <citation type="submission" date="2020-04" db="EMBL/GenBank/DDBJ databases">
        <title>Knoellia sp. isolate from air conditioner.</title>
        <authorList>
            <person name="Chea S."/>
            <person name="Kim D.-U."/>
        </authorList>
    </citation>
    <scope>NUCLEOTIDE SEQUENCE [LARGE SCALE GENOMIC DNA]</scope>
    <source>
        <strain evidence="6 7">DB2414S</strain>
    </source>
</reference>
<organism evidence="6 7">
    <name type="scientific">Knoellia koreensis</name>
    <dbReference type="NCBI Taxonomy" id="2730921"/>
    <lineage>
        <taxon>Bacteria</taxon>
        <taxon>Bacillati</taxon>
        <taxon>Actinomycetota</taxon>
        <taxon>Actinomycetes</taxon>
        <taxon>Micrococcales</taxon>
        <taxon>Intrasporangiaceae</taxon>
        <taxon>Knoellia</taxon>
    </lineage>
</organism>
<evidence type="ECO:0000256" key="3">
    <source>
        <dbReference type="ARBA" id="ARBA00023163"/>
    </source>
</evidence>
<dbReference type="AlphaFoldDB" id="A0A849HF55"/>
<dbReference type="RefSeq" id="WP_171243657.1">
    <property type="nucleotide sequence ID" value="NZ_JABEPQ010000002.1"/>
</dbReference>
<dbReference type="Pfam" id="PF00440">
    <property type="entry name" value="TetR_N"/>
    <property type="match status" value="1"/>
</dbReference>
<dbReference type="PANTHER" id="PTHR30055:SF234">
    <property type="entry name" value="HTH-TYPE TRANSCRIPTIONAL REGULATOR BETI"/>
    <property type="match status" value="1"/>
</dbReference>
<dbReference type="EMBL" id="JABEPQ010000002">
    <property type="protein sequence ID" value="NNM46565.1"/>
    <property type="molecule type" value="Genomic_DNA"/>
</dbReference>
<proteinExistence type="predicted"/>
<dbReference type="GO" id="GO:0000976">
    <property type="term" value="F:transcription cis-regulatory region binding"/>
    <property type="evidence" value="ECO:0007669"/>
    <property type="project" value="TreeGrafter"/>
</dbReference>
<feature type="domain" description="HTH tetR-type" evidence="5">
    <location>
        <begin position="7"/>
        <end position="67"/>
    </location>
</feature>
<gene>
    <name evidence="6" type="ORF">HJG52_11180</name>
</gene>
<protein>
    <submittedName>
        <fullName evidence="6">TetR/AcrR family transcriptional regulator</fullName>
    </submittedName>
</protein>
<name>A0A849HF55_9MICO</name>
<dbReference type="SUPFAM" id="SSF46689">
    <property type="entry name" value="Homeodomain-like"/>
    <property type="match status" value="1"/>
</dbReference>
<accession>A0A849HF55</accession>
<feature type="DNA-binding region" description="H-T-H motif" evidence="4">
    <location>
        <begin position="30"/>
        <end position="49"/>
    </location>
</feature>
<comment type="caution">
    <text evidence="6">The sequence shown here is derived from an EMBL/GenBank/DDBJ whole genome shotgun (WGS) entry which is preliminary data.</text>
</comment>
<dbReference type="PROSITE" id="PS50977">
    <property type="entry name" value="HTH_TETR_2"/>
    <property type="match status" value="1"/>
</dbReference>
<dbReference type="GO" id="GO:0003700">
    <property type="term" value="F:DNA-binding transcription factor activity"/>
    <property type="evidence" value="ECO:0007669"/>
    <property type="project" value="TreeGrafter"/>
</dbReference>
<sequence length="191" mass="20631">MPPGDSSSPRAELLARAIDYYARHGVLDTSMRTLAAGIGTSNRMLNYHFGSREDLLAAVVEAVCEAEGDAIRGYLEASQDPFEAGLAYWEHVAATAEVFAPLFYELSAHAMYGKPYAARLRDVLVSAWLDAFTTGFRRVTGTPDEAWQLAHLSLAVGRGVLFDLALGGDRATADATIAAYTAMVRQQVENA</sequence>
<evidence type="ECO:0000256" key="4">
    <source>
        <dbReference type="PROSITE-ProRule" id="PRU00335"/>
    </source>
</evidence>
<evidence type="ECO:0000256" key="1">
    <source>
        <dbReference type="ARBA" id="ARBA00023015"/>
    </source>
</evidence>
<keyword evidence="2 4" id="KW-0238">DNA-binding</keyword>
<dbReference type="Proteomes" id="UP000588586">
    <property type="component" value="Unassembled WGS sequence"/>
</dbReference>
<evidence type="ECO:0000313" key="6">
    <source>
        <dbReference type="EMBL" id="NNM46565.1"/>
    </source>
</evidence>
<dbReference type="InterPro" id="IPR009057">
    <property type="entry name" value="Homeodomain-like_sf"/>
</dbReference>
<evidence type="ECO:0000256" key="2">
    <source>
        <dbReference type="ARBA" id="ARBA00023125"/>
    </source>
</evidence>
<keyword evidence="1" id="KW-0805">Transcription regulation</keyword>
<keyword evidence="7" id="KW-1185">Reference proteome</keyword>
<evidence type="ECO:0000313" key="7">
    <source>
        <dbReference type="Proteomes" id="UP000588586"/>
    </source>
</evidence>
<dbReference type="Gene3D" id="1.10.357.10">
    <property type="entry name" value="Tetracycline Repressor, domain 2"/>
    <property type="match status" value="1"/>
</dbReference>